<comment type="caution">
    <text evidence="5">The sequence shown here is derived from an EMBL/GenBank/DDBJ whole genome shotgun (WGS) entry which is preliminary data.</text>
</comment>
<reference evidence="5 6" key="1">
    <citation type="submission" date="2024-03" db="EMBL/GenBank/DDBJ databases">
        <title>Aureococcus anophagefferens CCMP1851 and Kratosvirus quantuckense: Draft genome of a second virus-susceptible host strain in the model system.</title>
        <authorList>
            <person name="Chase E."/>
            <person name="Truchon A.R."/>
            <person name="Schepens W."/>
            <person name="Wilhelm S.W."/>
        </authorList>
    </citation>
    <scope>NUCLEOTIDE SEQUENCE [LARGE SCALE GENOMIC DNA]</scope>
    <source>
        <strain evidence="5 6">CCMP1851</strain>
    </source>
</reference>
<dbReference type="InterPro" id="IPR032675">
    <property type="entry name" value="LRR_dom_sf"/>
</dbReference>
<feature type="compositionally biased region" description="Basic and acidic residues" evidence="4">
    <location>
        <begin position="836"/>
        <end position="851"/>
    </location>
</feature>
<accession>A0ABR1GCV8</accession>
<organism evidence="5 6">
    <name type="scientific">Aureococcus anophagefferens</name>
    <name type="common">Harmful bloom alga</name>
    <dbReference type="NCBI Taxonomy" id="44056"/>
    <lineage>
        <taxon>Eukaryota</taxon>
        <taxon>Sar</taxon>
        <taxon>Stramenopiles</taxon>
        <taxon>Ochrophyta</taxon>
        <taxon>Pelagophyceae</taxon>
        <taxon>Pelagomonadales</taxon>
        <taxon>Pelagomonadaceae</taxon>
        <taxon>Aureococcus</taxon>
    </lineage>
</organism>
<keyword evidence="2" id="KW-0963">Cytoplasm</keyword>
<evidence type="ECO:0000313" key="6">
    <source>
        <dbReference type="Proteomes" id="UP001363151"/>
    </source>
</evidence>
<dbReference type="Pfam" id="PF13516">
    <property type="entry name" value="LRR_6"/>
    <property type="match status" value="2"/>
</dbReference>
<proteinExistence type="predicted"/>
<comment type="subcellular location">
    <subcellularLocation>
        <location evidence="1">Cytoplasm</location>
        <location evidence="1">Cytoskeleton</location>
    </subcellularLocation>
</comment>
<keyword evidence="3" id="KW-0206">Cytoskeleton</keyword>
<evidence type="ECO:0000256" key="4">
    <source>
        <dbReference type="SAM" id="MobiDB-lite"/>
    </source>
</evidence>
<dbReference type="SUPFAM" id="SSF52047">
    <property type="entry name" value="RNI-like"/>
    <property type="match status" value="1"/>
</dbReference>
<feature type="region of interest" description="Disordered" evidence="4">
    <location>
        <begin position="806"/>
        <end position="902"/>
    </location>
</feature>
<feature type="compositionally biased region" description="Basic and acidic residues" evidence="4">
    <location>
        <begin position="1161"/>
        <end position="1170"/>
    </location>
</feature>
<feature type="region of interest" description="Disordered" evidence="4">
    <location>
        <begin position="85"/>
        <end position="112"/>
    </location>
</feature>
<feature type="compositionally biased region" description="Polar residues" evidence="4">
    <location>
        <begin position="869"/>
        <end position="878"/>
    </location>
</feature>
<evidence type="ECO:0000256" key="1">
    <source>
        <dbReference type="ARBA" id="ARBA00004245"/>
    </source>
</evidence>
<dbReference type="SMART" id="SM00368">
    <property type="entry name" value="LRR_RI"/>
    <property type="match status" value="3"/>
</dbReference>
<protein>
    <submittedName>
        <fullName evidence="5">Cysteine-type endopeptidase inhibitor</fullName>
    </submittedName>
</protein>
<feature type="compositionally biased region" description="Polar residues" evidence="4">
    <location>
        <begin position="94"/>
        <end position="109"/>
    </location>
</feature>
<dbReference type="Gene3D" id="3.80.10.10">
    <property type="entry name" value="Ribonuclease Inhibitor"/>
    <property type="match status" value="1"/>
</dbReference>
<dbReference type="EMBL" id="JBBJCI010000034">
    <property type="protein sequence ID" value="KAK7253708.1"/>
    <property type="molecule type" value="Genomic_DNA"/>
</dbReference>
<feature type="compositionally biased region" description="Polar residues" evidence="4">
    <location>
        <begin position="1177"/>
        <end position="1187"/>
    </location>
</feature>
<name>A0ABR1GCV8_AURAN</name>
<keyword evidence="6" id="KW-1185">Reference proteome</keyword>
<evidence type="ECO:0000256" key="3">
    <source>
        <dbReference type="ARBA" id="ARBA00023212"/>
    </source>
</evidence>
<gene>
    <name evidence="5" type="ORF">SO694_00002353</name>
</gene>
<sequence>MSFIAGSFVSLKRAESLKKGFGGKAQVASGVDTELINMSPRFEKEIGADVAAAGPEHYYGSDQSSFYSVYRELTRAKCYSLPANVPGSPGKLSPTKSNASPTYKPSRTAQFEDVLAGDEVEARYRDLHELEATEEDGASLDESDPFGRHAAVEEDKYDHPQAIGDEAAAEKHPLRRRIDGLHLPRLQVADAADGPQFSARSLFLAECVDKDLQPRAGFLLRKMRSTEINMAQLGVGERLARAFACCVGKLPNLLHLDMSYNYLGDRTMAEADCAIEELETADCHLDDDDVALFLERALRNRNLVLSRWNLAKNSIGSAVDHAPAASDRPSLASWIGSDECTCKRLDISWNMIRGSVAVALGKALSTNHCVTHLNLAFNSLAEEGVVFGNSLLKNRVLKVLDLSNNGLGPKAAFAMSVALLGRMSALELLVMDGNPVGVTGGQALLRVLTRMDHRAHLSLRDCSFHGGSIGERWIINDDYTLDLSVPILYCLARDILQGDATRPCPPIDCCYLTPPGGASQRIRTKIEWTGARARPSTGDAYDEAHSRALDNVVTRLASLDRDELLDFFPHRDGDDVPFLYRRELDALLEHLGLVEYVTERTADGSGFARTPRHALADTLPLVDNWSQLKATGRLEIGEFMQVAGARARRRGGRFVVFDEATGEDFAQTLPEAGAFIRAMLPKSTNRSRLQRAMGQRFQLLIDMPAGHYTLRLDKMEEREVLVALLQANRFERHRVHGNRSGFRNETLDGSAVEICDELLDGLGPSPKGLLEFDFAARGEAAEDDGDKAAQDSLMEAQQKLAQAMPDVGKGGAAGGDHRRSTYKPRVQSINAVSQDTAERFKSWFKGEEGGRRKPATPDTDEPTPDGTPSATPKATTRSVGKKPASPALGGGSEMLRASSKSGKSKLNKLKTIARMMISGAGAAKSAADTELILARLNEFHLLLAGCWFSAAQACTLLRRWQLFDGPKLRNRDVLKLLRPQVELVIMLHSRVVDLYNIDEVFAVLDPTMRAEAIFRLGTLNIWSPLKPDGPYSLNLGLREDRQVVRMLVHLHEAEQAVWRNPTLRWKLDMPRVEGWSLPTTWLNQDGIPRSGHVAFTYDPQHEDWSTRIVLAALTLAGVDEDDDDLLSEMPQSEPLEAMLAASLDAAHIKWVYDGITVADPVPRRPKDLPGGRDSLIQAKSRSATPEA</sequence>
<feature type="region of interest" description="Disordered" evidence="4">
    <location>
        <begin position="1161"/>
        <end position="1187"/>
    </location>
</feature>
<evidence type="ECO:0000313" key="5">
    <source>
        <dbReference type="EMBL" id="KAK7253708.1"/>
    </source>
</evidence>
<dbReference type="PANTHER" id="PTHR24107">
    <property type="entry name" value="YNEIN REGULATORY COMPLEX SUBUNIT 5"/>
    <property type="match status" value="1"/>
</dbReference>
<dbReference type="InterPro" id="IPR052410">
    <property type="entry name" value="DRC5"/>
</dbReference>
<evidence type="ECO:0000256" key="2">
    <source>
        <dbReference type="ARBA" id="ARBA00022490"/>
    </source>
</evidence>
<dbReference type="Proteomes" id="UP001363151">
    <property type="component" value="Unassembled WGS sequence"/>
</dbReference>
<dbReference type="InterPro" id="IPR001611">
    <property type="entry name" value="Leu-rich_rpt"/>
</dbReference>